<evidence type="ECO:0000313" key="3">
    <source>
        <dbReference type="Proteomes" id="UP001260959"/>
    </source>
</evidence>
<dbReference type="PROSITE" id="PS50164">
    <property type="entry name" value="GIY_YIG"/>
    <property type="match status" value="1"/>
</dbReference>
<dbReference type="Gene3D" id="3.40.1440.10">
    <property type="entry name" value="GIY-YIG endonuclease"/>
    <property type="match status" value="1"/>
</dbReference>
<evidence type="ECO:0000259" key="1">
    <source>
        <dbReference type="PROSITE" id="PS50164"/>
    </source>
</evidence>
<feature type="domain" description="GIY-YIG" evidence="1">
    <location>
        <begin position="8"/>
        <end position="90"/>
    </location>
</feature>
<dbReference type="InterPro" id="IPR035901">
    <property type="entry name" value="GIY-YIG_endonuc_sf"/>
</dbReference>
<dbReference type="RefSeq" id="WP_309522279.1">
    <property type="nucleotide sequence ID" value="NZ_JAVIXS010000007.1"/>
</dbReference>
<accession>A0ABU1E5F1</accession>
<keyword evidence="3" id="KW-1185">Reference proteome</keyword>
<evidence type="ECO:0000313" key="2">
    <source>
        <dbReference type="EMBL" id="MDR4952846.1"/>
    </source>
</evidence>
<dbReference type="EMBL" id="JAVIXS010000007">
    <property type="protein sequence ID" value="MDR4952846.1"/>
    <property type="molecule type" value="Genomic_DNA"/>
</dbReference>
<protein>
    <submittedName>
        <fullName evidence="2">GIY-YIG nuclease family protein</fullName>
    </submittedName>
</protein>
<comment type="caution">
    <text evidence="2">The sequence shown here is derived from an EMBL/GenBank/DDBJ whole genome shotgun (WGS) entry which is preliminary data.</text>
</comment>
<name>A0ABU1E5F1_9FLAO</name>
<dbReference type="InterPro" id="IPR000305">
    <property type="entry name" value="GIY-YIG_endonuc"/>
</dbReference>
<dbReference type="CDD" id="cd10449">
    <property type="entry name" value="GIY-YIG_SLX1_like"/>
    <property type="match status" value="1"/>
</dbReference>
<reference evidence="2 3" key="1">
    <citation type="submission" date="2023-08" db="EMBL/GenBank/DDBJ databases">
        <authorList>
            <person name="Maltman C."/>
        </authorList>
    </citation>
    <scope>NUCLEOTIDE SEQUENCE [LARGE SCALE GENOMIC DNA]</scope>
    <source>
        <strain evidence="2 3">ES2</strain>
    </source>
</reference>
<feature type="non-terminal residue" evidence="2">
    <location>
        <position position="1"/>
    </location>
</feature>
<organism evidence="2 3">
    <name type="scientific">Chryseobacterium metallicongregator</name>
    <dbReference type="NCBI Taxonomy" id="3073042"/>
    <lineage>
        <taxon>Bacteria</taxon>
        <taxon>Pseudomonadati</taxon>
        <taxon>Bacteroidota</taxon>
        <taxon>Flavobacteriia</taxon>
        <taxon>Flavobacteriales</taxon>
        <taxon>Weeksellaceae</taxon>
        <taxon>Chryseobacterium group</taxon>
        <taxon>Chryseobacterium</taxon>
    </lineage>
</organism>
<sequence length="98" mass="11674">VFFVYISSISSMYYILHSKTLEKFYIGHSSESLQERLRKHLSDHKGFTSKAKDWVIVYFETFESKSIAYKRERQIKAWKSKSRIQKLINITGIEHPDL</sequence>
<dbReference type="SUPFAM" id="SSF82771">
    <property type="entry name" value="GIY-YIG endonuclease"/>
    <property type="match status" value="1"/>
</dbReference>
<dbReference type="Pfam" id="PF01541">
    <property type="entry name" value="GIY-YIG"/>
    <property type="match status" value="1"/>
</dbReference>
<gene>
    <name evidence="2" type="ORF">REB14_11745</name>
</gene>
<dbReference type="Proteomes" id="UP001260959">
    <property type="component" value="Unassembled WGS sequence"/>
</dbReference>
<proteinExistence type="predicted"/>